<protein>
    <submittedName>
        <fullName evidence="5">DUF4554 domain-containing protein</fullName>
    </submittedName>
    <submittedName>
        <fullName evidence="3">Zgc:195212</fullName>
    </submittedName>
</protein>
<keyword evidence="4" id="KW-1185">Reference proteome</keyword>
<dbReference type="ZFIN" id="ZDB-GENE-081022-196">
    <property type="gene designation" value="zgc:195212"/>
</dbReference>
<dbReference type="PANTHER" id="PTHR14652:SF2">
    <property type="entry name" value="TYPE 2 DNA TOPOISOMERASE 6 SUBUNIT B-LIKE"/>
    <property type="match status" value="1"/>
</dbReference>
<reference evidence="3" key="2">
    <citation type="submission" date="2011-07" db="UniProtKB">
        <authorList>
            <consortium name="Ensembl"/>
        </authorList>
    </citation>
    <scope>IDENTIFICATION</scope>
    <source>
        <strain evidence="3">Tuebingen</strain>
    </source>
</reference>
<reference evidence="5" key="5">
    <citation type="submission" date="2025-04" db="UniProtKB">
        <authorList>
            <consortium name="RefSeq"/>
        </authorList>
    </citation>
    <scope>IDENTIFICATION</scope>
</reference>
<dbReference type="ExpressionAtlas" id="B3DIP6">
    <property type="expression patterns" value="differential"/>
</dbReference>
<evidence type="ECO:0000313" key="5">
    <source>
        <dbReference type="RefSeq" id="NP_001128617.1"/>
    </source>
</evidence>
<dbReference type="EMBL" id="BC163204">
    <property type="protein sequence ID" value="AAI63204.1"/>
    <property type="molecule type" value="mRNA"/>
</dbReference>
<dbReference type="Bgee" id="ENSDARG00000075203">
    <property type="expression patterns" value="Expressed in testis and 5 other cell types or tissues"/>
</dbReference>
<dbReference type="InterPro" id="IPR028040">
    <property type="entry name" value="TopoVIB-like"/>
</dbReference>
<dbReference type="GO" id="GO:0042138">
    <property type="term" value="P:meiotic DNA double-strand break formation"/>
    <property type="evidence" value="ECO:0007669"/>
    <property type="project" value="InterPro"/>
</dbReference>
<name>B3DIP6_DANRE</name>
<dbReference type="GeneID" id="100189619"/>
<organism evidence="2">
    <name type="scientific">Danio rerio</name>
    <name type="common">Zebrafish</name>
    <name type="synonym">Brachydanio rerio</name>
    <dbReference type="NCBI Taxonomy" id="7955"/>
    <lineage>
        <taxon>Eukaryota</taxon>
        <taxon>Metazoa</taxon>
        <taxon>Chordata</taxon>
        <taxon>Craniata</taxon>
        <taxon>Vertebrata</taxon>
        <taxon>Euteleostomi</taxon>
        <taxon>Actinopterygii</taxon>
        <taxon>Neopterygii</taxon>
        <taxon>Teleostei</taxon>
        <taxon>Ostariophysi</taxon>
        <taxon>Cypriniformes</taxon>
        <taxon>Danionidae</taxon>
        <taxon>Danioninae</taxon>
        <taxon>Danio</taxon>
    </lineage>
</organism>
<dbReference type="HOGENOM" id="CLU_604029_0_0_1"/>
<evidence type="ECO:0000313" key="3">
    <source>
        <dbReference type="Ensembl" id="ENSDARP00000111118"/>
    </source>
</evidence>
<evidence type="ECO:0000256" key="1">
    <source>
        <dbReference type="SAM" id="MobiDB-lite"/>
    </source>
</evidence>
<accession>B3DIP6</accession>
<feature type="region of interest" description="Disordered" evidence="1">
    <location>
        <begin position="384"/>
        <end position="404"/>
    </location>
</feature>
<gene>
    <name evidence="5 6" type="ORF">zgc:195212</name>
</gene>
<dbReference type="Proteomes" id="UP000000437">
    <property type="component" value="Chromosome 14"/>
</dbReference>
<dbReference type="GeneTree" id="ENSGT00390000009327"/>
<evidence type="ECO:0000313" key="2">
    <source>
        <dbReference type="EMBL" id="AAI63204.1"/>
    </source>
</evidence>
<dbReference type="AlphaFoldDB" id="B3DIP6"/>
<reference evidence="2" key="1">
    <citation type="submission" date="2008-04" db="EMBL/GenBank/DDBJ databases">
        <authorList>
            <consortium name="NIH - Zebrafish Gene Collection (ZGC) project"/>
        </authorList>
    </citation>
    <scope>NUCLEOTIDE SEQUENCE [LARGE SCALE MRNA]</scope>
</reference>
<dbReference type="RefSeq" id="NP_001128617.1">
    <property type="nucleotide sequence ID" value="NM_001135145.1"/>
</dbReference>
<proteinExistence type="evidence at transcript level"/>
<dbReference type="Pfam" id="PF15091">
    <property type="entry name" value="DUF4554"/>
    <property type="match status" value="1"/>
</dbReference>
<reference evidence="5" key="4">
    <citation type="journal article" date="2016" name="BMC Genomics">
        <title>Gene evolution and gene expression after whole genome duplication in fish: the PhyloFish database.</title>
        <authorList>
            <person name="Pasquier J."/>
            <person name="Cabau C."/>
            <person name="Nguyen T."/>
            <person name="Jouanno E."/>
            <person name="Severac D."/>
            <person name="Braasch I."/>
            <person name="Journot L."/>
            <person name="Pontarotti P."/>
            <person name="Klopp C."/>
            <person name="Postlethwait J.H."/>
            <person name="Guiguen Y."/>
            <person name="Bobe J."/>
        </authorList>
    </citation>
    <scope>NUCLEOTIDE SEQUENCE</scope>
</reference>
<dbReference type="AGR" id="ZFIN:ZDB-GENE-081022-196"/>
<dbReference type="KEGG" id="dre:100189619"/>
<dbReference type="PANTHER" id="PTHR14652">
    <property type="entry name" value="TYPE 2 DNA TOPOISOMERASE 6 SUBUNIT B-LIKE"/>
    <property type="match status" value="1"/>
</dbReference>
<dbReference type="OrthoDB" id="8810337at2759"/>
<accession>F1QFL6</accession>
<dbReference type="EMBL" id="CT573279">
    <property type="status" value="NOT_ANNOTATED_CDS"/>
    <property type="molecule type" value="Genomic_DNA"/>
</dbReference>
<evidence type="ECO:0000313" key="6">
    <source>
        <dbReference type="ZFIN" id="ZDB-GENE-081022-196"/>
    </source>
</evidence>
<accession>A0A8M1NJB7</accession>
<sequence length="450" mass="51358">MKIQRFLHRLSLVNAQVKIIFEIKTDSVTHKHIFSGEKSKVSVMDYNISMDTASYRQSLLSKWSLQSCPEIHQELGDPLSFVLPTDTIEAGLYGEMSVVTMATLAPCMDQYANWPTHLSCIRILVYSPCGLPLMQQAQMSFLQSLATSLSWADLGLSKVCCKESQNIQGSLCSDVEFSVEIKRSQEPRCWDAVQQNNEPECSHAVEQTLTVFIFAQYTDPFRSQITDFISSEEVFERHLDAILWYNEDQLRATLQSTMKKTLKRFQKRHAGRQRLNSTIPIVLSSVNSIIAGSSNGEFRTACVDSMRVKSTCELQTSLRQSLQSIVDGRFTPRTKCRKEKKVTQAVCSQKRSPDILEEAFENPPLLSSKRIHCDLESSSFISEKRQCTEPFSEDSDTNETSDFQKSPFSLVHLPQIQQARMTEDKPSVKLINEQVEEQWLQELENFSEWD</sequence>
<evidence type="ECO:0000313" key="4">
    <source>
        <dbReference type="Proteomes" id="UP000000437"/>
    </source>
</evidence>
<reference evidence="3 4" key="3">
    <citation type="journal article" date="2013" name="Nature">
        <title>The zebrafish reference genome sequence and its relationship to the human genome.</title>
        <authorList>
            <consortium name="Genome Reference Consortium Zebrafish"/>
            <person name="Howe K."/>
            <person name="Clark M.D."/>
            <person name="Torroja C.F."/>
            <person name="Torrance J."/>
            <person name="Berthelot C."/>
            <person name="Muffato M."/>
            <person name="Collins J.E."/>
            <person name="Humphray S."/>
            <person name="McLaren K."/>
            <person name="Matthews L."/>
            <person name="McLaren S."/>
            <person name="Sealy I."/>
            <person name="Caccamo M."/>
            <person name="Churcher C."/>
            <person name="Scott C."/>
            <person name="Barrett J.C."/>
            <person name="Koch R."/>
            <person name="Rauch G.J."/>
            <person name="White S."/>
            <person name="Chow W."/>
            <person name="Kilian B."/>
            <person name="Quintais L.T."/>
            <person name="Guerra-Assuncao J.A."/>
            <person name="Zhou Y."/>
            <person name="Gu Y."/>
            <person name="Yen J."/>
            <person name="Vogel J.H."/>
            <person name="Eyre T."/>
            <person name="Redmond S."/>
            <person name="Banerjee R."/>
            <person name="Chi J."/>
            <person name="Fu B."/>
            <person name="Langley E."/>
            <person name="Maguire S.F."/>
            <person name="Laird G.K."/>
            <person name="Lloyd D."/>
            <person name="Kenyon E."/>
            <person name="Donaldson S."/>
            <person name="Sehra H."/>
            <person name="Almeida-King J."/>
            <person name="Loveland J."/>
            <person name="Trevanion S."/>
            <person name="Jones M."/>
            <person name="Quail M."/>
            <person name="Willey D."/>
            <person name="Hunt A."/>
            <person name="Burton J."/>
            <person name="Sims S."/>
            <person name="McLay K."/>
            <person name="Plumb B."/>
            <person name="Davis J."/>
            <person name="Clee C."/>
            <person name="Oliver K."/>
            <person name="Clark R."/>
            <person name="Riddle C."/>
            <person name="Elliot D."/>
            <person name="Eliott D."/>
            <person name="Threadgold G."/>
            <person name="Harden G."/>
            <person name="Ware D."/>
            <person name="Begum S."/>
            <person name="Mortimore B."/>
            <person name="Mortimer B."/>
            <person name="Kerry G."/>
            <person name="Heath P."/>
            <person name="Phillimore B."/>
            <person name="Tracey A."/>
            <person name="Corby N."/>
            <person name="Dunn M."/>
            <person name="Johnson C."/>
            <person name="Wood J."/>
            <person name="Clark S."/>
            <person name="Pelan S."/>
            <person name="Griffiths G."/>
            <person name="Smith M."/>
            <person name="Glithero R."/>
            <person name="Howden P."/>
            <person name="Barker N."/>
            <person name="Lloyd C."/>
            <person name="Stevens C."/>
            <person name="Harley J."/>
            <person name="Holt K."/>
            <person name="Panagiotidis G."/>
            <person name="Lovell J."/>
            <person name="Beasley H."/>
            <person name="Henderson C."/>
            <person name="Gordon D."/>
            <person name="Auger K."/>
            <person name="Wright D."/>
            <person name="Collins J."/>
            <person name="Raisen C."/>
            <person name="Dyer L."/>
            <person name="Leung K."/>
            <person name="Robertson L."/>
            <person name="Ambridge K."/>
            <person name="Leongamornlert D."/>
            <person name="McGuire S."/>
            <person name="Gilderthorp R."/>
            <person name="Griffiths C."/>
            <person name="Manthravadi D."/>
            <person name="Nichol S."/>
            <person name="Barker G."/>
            <person name="Whitehead S."/>
            <person name="Kay M."/>
            <person name="Brown J."/>
            <person name="Murnane C."/>
            <person name="Gray E."/>
            <person name="Humphries M."/>
            <person name="Sycamore N."/>
            <person name="Barker D."/>
            <person name="Saunders D."/>
            <person name="Wallis J."/>
            <person name="Babbage A."/>
            <person name="Hammond S."/>
            <person name="Mashreghi-Mohammadi M."/>
            <person name="Barr L."/>
            <person name="Martin S."/>
            <person name="Wray P."/>
            <person name="Ellington A."/>
            <person name="Matthews N."/>
            <person name="Ellwood M."/>
            <person name="Woodmansey R."/>
            <person name="Clark G."/>
            <person name="Cooper J."/>
            <person name="Cooper J."/>
            <person name="Tromans A."/>
            <person name="Grafham D."/>
            <person name="Skuce C."/>
            <person name="Pandian R."/>
            <person name="Andrews R."/>
            <person name="Harrison E."/>
            <person name="Kimberley A."/>
            <person name="Garnett J."/>
            <person name="Fosker N."/>
            <person name="Hall R."/>
            <person name="Garner P."/>
            <person name="Kelly D."/>
            <person name="Bird C."/>
            <person name="Palmer S."/>
            <person name="Gehring I."/>
            <person name="Berger A."/>
            <person name="Dooley C.M."/>
            <person name="Ersan-Urun Z."/>
            <person name="Eser C."/>
            <person name="Geiger H."/>
            <person name="Geisler M."/>
            <person name="Karotki L."/>
            <person name="Kirn A."/>
            <person name="Konantz J."/>
            <person name="Konantz M."/>
            <person name="Oberlander M."/>
            <person name="Rudolph-Geiger S."/>
            <person name="Teucke M."/>
            <person name="Lanz C."/>
            <person name="Raddatz G."/>
            <person name="Osoegawa K."/>
            <person name="Zhu B."/>
            <person name="Rapp A."/>
            <person name="Widaa S."/>
            <person name="Langford C."/>
            <person name="Yang F."/>
            <person name="Schuster S.C."/>
            <person name="Carter N.P."/>
            <person name="Harrow J."/>
            <person name="Ning Z."/>
            <person name="Herrero J."/>
            <person name="Searle S.M."/>
            <person name="Enright A."/>
            <person name="Geisler R."/>
            <person name="Plasterk R.H."/>
            <person name="Lee C."/>
            <person name="Westerfield M."/>
            <person name="de Jong P.J."/>
            <person name="Zon L.I."/>
            <person name="Postlethwait J.H."/>
            <person name="Nusslein-Volhard C."/>
            <person name="Hubbard T.J."/>
            <person name="Roest Crollius H."/>
            <person name="Rogers J."/>
            <person name="Stemple D.L."/>
        </authorList>
    </citation>
    <scope>NUCLEOTIDE SEQUENCE [LARGE SCALE GENOMIC DNA]</scope>
    <source>
        <strain evidence="3">Tuebingen</strain>
    </source>
</reference>
<dbReference type="Ensembl" id="ENSDART00000128881.3">
    <property type="protein sequence ID" value="ENSDARP00000111118.3"/>
    <property type="gene ID" value="ENSDARG00000075203.6"/>
</dbReference>